<comment type="similarity">
    <text evidence="1">Belongs to the KRI1 family.</text>
</comment>
<dbReference type="Proteomes" id="UP000195521">
    <property type="component" value="Unassembled WGS sequence"/>
</dbReference>
<dbReference type="PANTHER" id="PTHR14490:SF5">
    <property type="entry name" value="PROTEIN KRI1 HOMOLOG"/>
    <property type="match status" value="1"/>
</dbReference>
<evidence type="ECO:0000256" key="5">
    <source>
        <dbReference type="SAM" id="Coils"/>
    </source>
</evidence>
<keyword evidence="3" id="KW-0863">Zinc-finger</keyword>
<evidence type="ECO:0000256" key="4">
    <source>
        <dbReference type="ARBA" id="ARBA00022833"/>
    </source>
</evidence>
<dbReference type="AlphaFoldDB" id="A0A1Y1JBM9"/>
<dbReference type="GO" id="GO:0005730">
    <property type="term" value="C:nucleolus"/>
    <property type="evidence" value="ECO:0007669"/>
    <property type="project" value="TreeGrafter"/>
</dbReference>
<evidence type="ECO:0000256" key="3">
    <source>
        <dbReference type="ARBA" id="ARBA00022771"/>
    </source>
</evidence>
<dbReference type="GeneID" id="39746362"/>
<feature type="region of interest" description="Disordered" evidence="6">
    <location>
        <begin position="185"/>
        <end position="220"/>
    </location>
</feature>
<sequence>MRPSDKEESEAHNIEVERNKKNSEIEEETTYFKEKNEIGEKVSENNTKISKKLNDKGVNLKNGYCEDKECPQNNDTGSAEQLCRKKRKIQKSNFKNSNFKNKGEGSVNEDEEEVGEEKQRNEKDQDDGTTSSSEDKSSSSDEDHDGLLLTSKFKKKFSDLLIKLKSKDTSLLHKKDEFFFHDSDFDTELSDDSESESVGEGNDLDEKKNMNNEQKDCGYNENCETLEKDGELIEQEHSEKKDGDVAKRNLNYSEYFRDILLKEGSHAIDKEEEELIEKEKEACSKKNKKSYLNEQEELKKKILEACKVAEEQINNDDNDNDESFFTIKEKSEKEIMEEKQYYENFLKTSRIVKEEDGLLKEYWNDNLNKDEEFLRDYILKELWREDKIHNIYEEIDEVDDVELEKAAKFEKTYNFRYQEQNGNIINSNPRNIQSSIRIDLKKEKRKEKRREKRKKKRETKKNRILDDLKKGKKEKKKKKEVKKDNTNPAISANAYNNNKNIVHGDGGDDANKSTPPNASVTNAEKNKKRNATAHSDTMEDNKDLWFLCDECNIPISPLNYVYECTFCENFALCKPCFKKTSHEHDLKKLLVPRNCIPPNDYLMKNHSFKSNSQLNDYNDDDKVHGGGMKNNCNEMEYLENDTSGYEDLIDDMPIRFKYIKVKPKSFKLTTDFILKTDEETLNKMVPLKYVSPYYKRGGGD</sequence>
<evidence type="ECO:0000256" key="6">
    <source>
        <dbReference type="SAM" id="MobiDB-lite"/>
    </source>
</evidence>
<name>A0A1Y1JBM9_PLAGO</name>
<proteinExistence type="inferred from homology"/>
<feature type="region of interest" description="Disordered" evidence="6">
    <location>
        <begin position="54"/>
        <end position="82"/>
    </location>
</feature>
<accession>A0A1Y1JBM9</accession>
<dbReference type="GO" id="GO:0030686">
    <property type="term" value="C:90S preribosome"/>
    <property type="evidence" value="ECO:0007669"/>
    <property type="project" value="TreeGrafter"/>
</dbReference>
<feature type="coiled-coil region" evidence="5">
    <location>
        <begin position="261"/>
        <end position="312"/>
    </location>
</feature>
<reference evidence="10" key="1">
    <citation type="submission" date="2017-04" db="EMBL/GenBank/DDBJ databases">
        <title>Plasmodium gonderi genome.</title>
        <authorList>
            <person name="Arisue N."/>
            <person name="Honma H."/>
            <person name="Kawai S."/>
            <person name="Tougan T."/>
            <person name="Tanabe K."/>
            <person name="Horii T."/>
        </authorList>
    </citation>
    <scope>NUCLEOTIDE SEQUENCE [LARGE SCALE GENOMIC DNA]</scope>
    <source>
        <strain evidence="10">ATCC 30045</strain>
    </source>
</reference>
<keyword evidence="4" id="KW-0862">Zinc</keyword>
<dbReference type="InterPro" id="IPR000433">
    <property type="entry name" value="Znf_ZZ"/>
</dbReference>
<evidence type="ECO:0000259" key="7">
    <source>
        <dbReference type="Pfam" id="PF00569"/>
    </source>
</evidence>
<feature type="region of interest" description="Disordered" evidence="6">
    <location>
        <begin position="441"/>
        <end position="535"/>
    </location>
</feature>
<dbReference type="Gene3D" id="3.30.60.90">
    <property type="match status" value="1"/>
</dbReference>
<dbReference type="InterPro" id="IPR024626">
    <property type="entry name" value="Kri1-like_C"/>
</dbReference>
<dbReference type="GO" id="GO:0000447">
    <property type="term" value="P:endonucleolytic cleavage in ITS1 to separate SSU-rRNA from 5.8S rRNA and LSU-rRNA from tricistronic rRNA transcript (SSU-rRNA, 5.8S rRNA, LSU-rRNA)"/>
    <property type="evidence" value="ECO:0007669"/>
    <property type="project" value="TreeGrafter"/>
</dbReference>
<keyword evidence="5" id="KW-0175">Coiled coil</keyword>
<feature type="compositionally biased region" description="Acidic residues" evidence="6">
    <location>
        <begin position="185"/>
        <end position="197"/>
    </location>
</feature>
<feature type="compositionally biased region" description="Polar residues" evidence="6">
    <location>
        <begin position="486"/>
        <end position="500"/>
    </location>
</feature>
<dbReference type="OMA" id="WDNYDPR"/>
<feature type="domain" description="Kri1-like C-terminal" evidence="8">
    <location>
        <begin position="638"/>
        <end position="695"/>
    </location>
</feature>
<feature type="compositionally biased region" description="Basic residues" evidence="6">
    <location>
        <begin position="443"/>
        <end position="460"/>
    </location>
</feature>
<feature type="compositionally biased region" description="Low complexity" evidence="6">
    <location>
        <begin position="94"/>
        <end position="106"/>
    </location>
</feature>
<dbReference type="RefSeq" id="XP_028542239.1">
    <property type="nucleotide sequence ID" value="XM_028686438.1"/>
</dbReference>
<dbReference type="SUPFAM" id="SSF57850">
    <property type="entry name" value="RING/U-box"/>
    <property type="match status" value="1"/>
</dbReference>
<feature type="compositionally biased region" description="Polar residues" evidence="6">
    <location>
        <begin position="512"/>
        <end position="523"/>
    </location>
</feature>
<feature type="compositionally biased region" description="Basic and acidic residues" evidence="6">
    <location>
        <begin position="204"/>
        <end position="218"/>
    </location>
</feature>
<dbReference type="Pfam" id="PF12936">
    <property type="entry name" value="Kri1_C"/>
    <property type="match status" value="1"/>
</dbReference>
<dbReference type="PANTHER" id="PTHR14490">
    <property type="entry name" value="ZINC FINGER, ZZ TYPE"/>
    <property type="match status" value="1"/>
</dbReference>
<dbReference type="GO" id="GO:0008270">
    <property type="term" value="F:zinc ion binding"/>
    <property type="evidence" value="ECO:0007669"/>
    <property type="project" value="UniProtKB-KW"/>
</dbReference>
<keyword evidence="2" id="KW-0479">Metal-binding</keyword>
<feature type="region of interest" description="Disordered" evidence="6">
    <location>
        <begin position="1"/>
        <end position="23"/>
    </location>
</feature>
<keyword evidence="10" id="KW-1185">Reference proteome</keyword>
<gene>
    <name evidence="9" type="ORF">PGO_050600</name>
</gene>
<dbReference type="EMBL" id="BDQF01000006">
    <property type="protein sequence ID" value="GAW79650.1"/>
    <property type="molecule type" value="Genomic_DNA"/>
</dbReference>
<feature type="region of interest" description="Disordered" evidence="6">
    <location>
        <begin position="94"/>
        <end position="145"/>
    </location>
</feature>
<evidence type="ECO:0000256" key="1">
    <source>
        <dbReference type="ARBA" id="ARBA00007473"/>
    </source>
</evidence>
<evidence type="ECO:0000259" key="8">
    <source>
        <dbReference type="Pfam" id="PF12936"/>
    </source>
</evidence>
<evidence type="ECO:0000313" key="10">
    <source>
        <dbReference type="Proteomes" id="UP000195521"/>
    </source>
</evidence>
<protein>
    <submittedName>
        <fullName evidence="9">Protein KRI1</fullName>
    </submittedName>
</protein>
<organism evidence="9 10">
    <name type="scientific">Plasmodium gonderi</name>
    <dbReference type="NCBI Taxonomy" id="77519"/>
    <lineage>
        <taxon>Eukaryota</taxon>
        <taxon>Sar</taxon>
        <taxon>Alveolata</taxon>
        <taxon>Apicomplexa</taxon>
        <taxon>Aconoidasida</taxon>
        <taxon>Haemosporida</taxon>
        <taxon>Plasmodiidae</taxon>
        <taxon>Plasmodium</taxon>
        <taxon>Plasmodium (Plasmodium)</taxon>
    </lineage>
</organism>
<comment type="caution">
    <text evidence="9">The sequence shown here is derived from an EMBL/GenBank/DDBJ whole genome shotgun (WGS) entry which is preliminary data.</text>
</comment>
<feature type="domain" description="ZZ-type" evidence="7">
    <location>
        <begin position="547"/>
        <end position="584"/>
    </location>
</feature>
<feature type="compositionally biased region" description="Basic residues" evidence="6">
    <location>
        <begin position="470"/>
        <end position="480"/>
    </location>
</feature>
<dbReference type="CDD" id="cd02249">
    <property type="entry name" value="ZZ"/>
    <property type="match status" value="1"/>
</dbReference>
<dbReference type="OrthoDB" id="10252032at2759"/>
<evidence type="ECO:0000256" key="2">
    <source>
        <dbReference type="ARBA" id="ARBA00022723"/>
    </source>
</evidence>
<dbReference type="Pfam" id="PF00569">
    <property type="entry name" value="ZZ"/>
    <property type="match status" value="1"/>
</dbReference>
<dbReference type="InterPro" id="IPR043145">
    <property type="entry name" value="Znf_ZZ_sf"/>
</dbReference>
<evidence type="ECO:0000313" key="9">
    <source>
        <dbReference type="EMBL" id="GAW79650.1"/>
    </source>
</evidence>
<dbReference type="InterPro" id="IPR018034">
    <property type="entry name" value="Kri1"/>
</dbReference>